<evidence type="ECO:0000313" key="2">
    <source>
        <dbReference type="EMBL" id="MBM9476508.1"/>
    </source>
</evidence>
<organism evidence="2 3">
    <name type="scientific">Nakamurella flavida</name>
    <dbReference type="NCBI Taxonomy" id="363630"/>
    <lineage>
        <taxon>Bacteria</taxon>
        <taxon>Bacillati</taxon>
        <taxon>Actinomycetota</taxon>
        <taxon>Actinomycetes</taxon>
        <taxon>Nakamurellales</taxon>
        <taxon>Nakamurellaceae</taxon>
        <taxon>Nakamurella</taxon>
    </lineage>
</organism>
<dbReference type="EMBL" id="JAERWL010000008">
    <property type="protein sequence ID" value="MBM9476508.1"/>
    <property type="molecule type" value="Genomic_DNA"/>
</dbReference>
<feature type="transmembrane region" description="Helical" evidence="1">
    <location>
        <begin position="49"/>
        <end position="70"/>
    </location>
</feature>
<name>A0A938YKS5_9ACTN</name>
<reference evidence="2" key="1">
    <citation type="submission" date="2021-01" db="EMBL/GenBank/DDBJ databases">
        <title>KCTC 19127 draft genome.</title>
        <authorList>
            <person name="An D."/>
        </authorList>
    </citation>
    <scope>NUCLEOTIDE SEQUENCE</scope>
    <source>
        <strain evidence="2">KCTC 19127</strain>
    </source>
</reference>
<dbReference type="RefSeq" id="WP_205256624.1">
    <property type="nucleotide sequence ID" value="NZ_BAAAPV010000004.1"/>
</dbReference>
<gene>
    <name evidence="2" type="ORF">JL107_08650</name>
</gene>
<accession>A0A938YKS5</accession>
<sequence length="158" mass="17151">MDDQGAAERTLGRYRASGTMLVISTFLWGLLLVTGLVDVQRDGTFAWGWVFIVVSSIALVGTVLVPATVIGRHGVRVRVAPLRWRTILWSQVEAVYPPGSGESSVLVKVRGRSSLVSLDGVGRDRLVGVVLLARRSARQAEQVTPRRSPGPREPGPRL</sequence>
<proteinExistence type="predicted"/>
<keyword evidence="3" id="KW-1185">Reference proteome</keyword>
<evidence type="ECO:0000256" key="1">
    <source>
        <dbReference type="SAM" id="Phobius"/>
    </source>
</evidence>
<evidence type="ECO:0000313" key="3">
    <source>
        <dbReference type="Proteomes" id="UP000663801"/>
    </source>
</evidence>
<comment type="caution">
    <text evidence="2">The sequence shown here is derived from an EMBL/GenBank/DDBJ whole genome shotgun (WGS) entry which is preliminary data.</text>
</comment>
<keyword evidence="1" id="KW-1133">Transmembrane helix</keyword>
<dbReference type="Proteomes" id="UP000663801">
    <property type="component" value="Unassembled WGS sequence"/>
</dbReference>
<keyword evidence="1" id="KW-0812">Transmembrane</keyword>
<dbReference type="AlphaFoldDB" id="A0A938YKS5"/>
<feature type="transmembrane region" description="Helical" evidence="1">
    <location>
        <begin position="20"/>
        <end position="37"/>
    </location>
</feature>
<keyword evidence="1" id="KW-0472">Membrane</keyword>
<protein>
    <submittedName>
        <fullName evidence="2">Uncharacterized protein</fullName>
    </submittedName>
</protein>